<dbReference type="Proteomes" id="UP000828941">
    <property type="component" value="Chromosome 12"/>
</dbReference>
<keyword evidence="2" id="KW-1185">Reference proteome</keyword>
<reference evidence="1 2" key="1">
    <citation type="journal article" date="2022" name="DNA Res.">
        <title>Chromosomal-level genome assembly of the orchid tree Bauhinia variegata (Leguminosae; Cercidoideae) supports the allotetraploid origin hypothesis of Bauhinia.</title>
        <authorList>
            <person name="Zhong Y."/>
            <person name="Chen Y."/>
            <person name="Zheng D."/>
            <person name="Pang J."/>
            <person name="Liu Y."/>
            <person name="Luo S."/>
            <person name="Meng S."/>
            <person name="Qian L."/>
            <person name="Wei D."/>
            <person name="Dai S."/>
            <person name="Zhou R."/>
        </authorList>
    </citation>
    <scope>NUCLEOTIDE SEQUENCE [LARGE SCALE GENOMIC DNA]</scope>
    <source>
        <strain evidence="1">BV-YZ2020</strain>
    </source>
</reference>
<evidence type="ECO:0000313" key="2">
    <source>
        <dbReference type="Proteomes" id="UP000828941"/>
    </source>
</evidence>
<gene>
    <name evidence="1" type="ORF">L6164_031675</name>
</gene>
<name>A0ACB9LG72_BAUVA</name>
<sequence>MEANPVNLVNDTQAIESRIRKKKRIRIDDESLTTGLSLNIRCAQGIDKPNPDPWVFKRQYCVVYWVNPNELFRTEFVDCILNPHWDERDLMMLGNSCDNYGFLNVEVLRTGSLEDPGTSNGFRVVGRARISLPKEFHRESKGCFGLVRMEDGELNCDGFIVLSMELQRVRMISDACF</sequence>
<organism evidence="1 2">
    <name type="scientific">Bauhinia variegata</name>
    <name type="common">Purple orchid tree</name>
    <name type="synonym">Phanera variegata</name>
    <dbReference type="NCBI Taxonomy" id="167791"/>
    <lineage>
        <taxon>Eukaryota</taxon>
        <taxon>Viridiplantae</taxon>
        <taxon>Streptophyta</taxon>
        <taxon>Embryophyta</taxon>
        <taxon>Tracheophyta</taxon>
        <taxon>Spermatophyta</taxon>
        <taxon>Magnoliopsida</taxon>
        <taxon>eudicotyledons</taxon>
        <taxon>Gunneridae</taxon>
        <taxon>Pentapetalae</taxon>
        <taxon>rosids</taxon>
        <taxon>fabids</taxon>
        <taxon>Fabales</taxon>
        <taxon>Fabaceae</taxon>
        <taxon>Cercidoideae</taxon>
        <taxon>Cercideae</taxon>
        <taxon>Bauhiniinae</taxon>
        <taxon>Bauhinia</taxon>
    </lineage>
</organism>
<accession>A0ACB9LG72</accession>
<comment type="caution">
    <text evidence="1">The sequence shown here is derived from an EMBL/GenBank/DDBJ whole genome shotgun (WGS) entry which is preliminary data.</text>
</comment>
<dbReference type="EMBL" id="CM039437">
    <property type="protein sequence ID" value="KAI4308619.1"/>
    <property type="molecule type" value="Genomic_DNA"/>
</dbReference>
<proteinExistence type="predicted"/>
<evidence type="ECO:0000313" key="1">
    <source>
        <dbReference type="EMBL" id="KAI4308619.1"/>
    </source>
</evidence>
<protein>
    <submittedName>
        <fullName evidence="1">Uncharacterized protein</fullName>
    </submittedName>
</protein>